<sequence length="78" mass="9083">MRKICSILKTGRGEQKLSRRSFSFYSVQVAEKRFLLINESTVTAIPQMRLNLPNPQMISSAELIIYRPKDRYHQLVGQ</sequence>
<evidence type="ECO:0000313" key="4">
    <source>
        <dbReference type="EMBL" id="TCX57467.1"/>
    </source>
</evidence>
<evidence type="ECO:0000313" key="5">
    <source>
        <dbReference type="EMBL" id="TCX83144.1"/>
    </source>
</evidence>
<dbReference type="EMBL" id="SDCP01000012">
    <property type="protein sequence ID" value="TCX83144.1"/>
    <property type="molecule type" value="Genomic_DNA"/>
</dbReference>
<dbReference type="EMBL" id="SDDH01000012">
    <property type="protein sequence ID" value="TCY69172.1"/>
    <property type="molecule type" value="Genomic_DNA"/>
</dbReference>
<dbReference type="EMBL" id="SDCK01000003">
    <property type="protein sequence ID" value="TCX57467.1"/>
    <property type="molecule type" value="Genomic_DNA"/>
</dbReference>
<evidence type="ECO:0000313" key="6">
    <source>
        <dbReference type="EMBL" id="TCX88244.1"/>
    </source>
</evidence>
<evidence type="ECO:0000313" key="2">
    <source>
        <dbReference type="EMBL" id="TCX23623.1"/>
    </source>
</evidence>
<dbReference type="EMBL" id="SDCQ01000018">
    <property type="protein sequence ID" value="TCX88244.1"/>
    <property type="molecule type" value="Genomic_DNA"/>
</dbReference>
<comment type="caution">
    <text evidence="2">The sequence shown here is derived from an EMBL/GenBank/DDBJ whole genome shotgun (WGS) entry which is preliminary data.</text>
</comment>
<dbReference type="EMBL" id="SDCI01000030">
    <property type="protein sequence ID" value="TCX37171.1"/>
    <property type="molecule type" value="Genomic_DNA"/>
</dbReference>
<accession>A0A483HSQ1</accession>
<evidence type="ECO:0000313" key="7">
    <source>
        <dbReference type="EMBL" id="TCY69172.1"/>
    </source>
</evidence>
<protein>
    <submittedName>
        <fullName evidence="2">Uncharacterized protein</fullName>
    </submittedName>
</protein>
<reference evidence="2" key="1">
    <citation type="submission" date="2019-01" db="EMBL/GenBank/DDBJ databases">
        <authorList>
            <person name="Lista F."/>
            <person name="Anselmo A."/>
        </authorList>
    </citation>
    <scope>NUCLEOTIDE SEQUENCE</scope>
    <source>
        <strain evidence="4">12S</strain>
        <strain evidence="7">14R</strain>
        <strain evidence="3">14S</strain>
        <strain evidence="2">16S</strain>
        <strain evidence="1">18S</strain>
        <strain evidence="6">6S</strain>
        <strain evidence="5">7S</strain>
    </source>
</reference>
<dbReference type="EMBL" id="SDCG01000017">
    <property type="protein sequence ID" value="TCX23623.1"/>
    <property type="molecule type" value="Genomic_DNA"/>
</dbReference>
<organism evidence="2">
    <name type="scientific">Klebsiella pneumoniae</name>
    <dbReference type="NCBI Taxonomy" id="573"/>
    <lineage>
        <taxon>Bacteria</taxon>
        <taxon>Pseudomonadati</taxon>
        <taxon>Pseudomonadota</taxon>
        <taxon>Gammaproteobacteria</taxon>
        <taxon>Enterobacterales</taxon>
        <taxon>Enterobacteriaceae</taxon>
        <taxon>Klebsiella/Raoultella group</taxon>
        <taxon>Klebsiella</taxon>
        <taxon>Klebsiella pneumoniae complex</taxon>
    </lineage>
</organism>
<evidence type="ECO:0000313" key="1">
    <source>
        <dbReference type="EMBL" id="TCX08170.1"/>
    </source>
</evidence>
<dbReference type="EMBL" id="SDCE01000017">
    <property type="protein sequence ID" value="TCX08170.1"/>
    <property type="molecule type" value="Genomic_DNA"/>
</dbReference>
<proteinExistence type="predicted"/>
<gene>
    <name evidence="2" type="ORF">ETE70_19705</name>
    <name evidence="1" type="ORF">ETE71_18830</name>
    <name evidence="4" type="ORF">ETE72_04435</name>
    <name evidence="6" type="ORF">ETE87_17705</name>
    <name evidence="5" type="ORF">ETE99_11810</name>
    <name evidence="3" type="ORF">ETF02_24620</name>
    <name evidence="7" type="ORF">ETH45_10125</name>
</gene>
<name>A0A483HSQ1_KLEPN</name>
<evidence type="ECO:0000313" key="3">
    <source>
        <dbReference type="EMBL" id="TCX37171.1"/>
    </source>
</evidence>
<dbReference type="AlphaFoldDB" id="A0A483HSQ1"/>